<evidence type="ECO:0008006" key="3">
    <source>
        <dbReference type="Google" id="ProtNLM"/>
    </source>
</evidence>
<name>I0HNE3_RUBGI</name>
<reference evidence="1 2" key="1">
    <citation type="journal article" date="2012" name="J. Bacteriol.">
        <title>Complete genome sequence of phototrophic betaproteobacterium Rubrivivax gelatinosus IL144.</title>
        <authorList>
            <person name="Nagashima S."/>
            <person name="Kamimura A."/>
            <person name="Shimizu T."/>
            <person name="Nakamura-isaki S."/>
            <person name="Aono E."/>
            <person name="Sakamoto K."/>
            <person name="Ichikawa N."/>
            <person name="Nakazawa H."/>
            <person name="Sekine M."/>
            <person name="Yamazaki S."/>
            <person name="Fujita N."/>
            <person name="Shimada K."/>
            <person name="Hanada S."/>
            <person name="Nagashima K.V.P."/>
        </authorList>
    </citation>
    <scope>NUCLEOTIDE SEQUENCE [LARGE SCALE GENOMIC DNA]</scope>
    <source>
        <strain evidence="2">NBRC 100245 / IL144</strain>
    </source>
</reference>
<accession>I0HNE3</accession>
<dbReference type="EMBL" id="AP012320">
    <property type="protein sequence ID" value="BAL94530.1"/>
    <property type="molecule type" value="Genomic_DNA"/>
</dbReference>
<sequence>MCACYFRAQGEDFDVDAFLSESPWKNMAAVFRKGEAKSRGQGQREYSNLSIIVVEDENATVAQQVAECRNFIRDHSEELRRLQLHTGAKARWFSLAYYLPIGEVYAICPYFESEFLEELVGVGAEFEFNVFCTSVE</sequence>
<dbReference type="Proteomes" id="UP000007883">
    <property type="component" value="Chromosome"/>
</dbReference>
<dbReference type="KEGG" id="rge:RGE_11890"/>
<dbReference type="eggNOG" id="ENOG5034C6I">
    <property type="taxonomic scope" value="Bacteria"/>
</dbReference>
<proteinExistence type="predicted"/>
<keyword evidence="2" id="KW-1185">Reference proteome</keyword>
<dbReference type="HOGENOM" id="CLU_1873904_0_0_4"/>
<gene>
    <name evidence="1" type="ordered locus">RGE_11890</name>
</gene>
<evidence type="ECO:0000313" key="2">
    <source>
        <dbReference type="Proteomes" id="UP000007883"/>
    </source>
</evidence>
<evidence type="ECO:0000313" key="1">
    <source>
        <dbReference type="EMBL" id="BAL94530.1"/>
    </source>
</evidence>
<organism evidence="1 2">
    <name type="scientific">Rubrivivax gelatinosus (strain NBRC 100245 / IL144)</name>
    <dbReference type="NCBI Taxonomy" id="983917"/>
    <lineage>
        <taxon>Bacteria</taxon>
        <taxon>Pseudomonadati</taxon>
        <taxon>Pseudomonadota</taxon>
        <taxon>Betaproteobacteria</taxon>
        <taxon>Burkholderiales</taxon>
        <taxon>Sphaerotilaceae</taxon>
        <taxon>Rubrivivax</taxon>
    </lineage>
</organism>
<dbReference type="STRING" id="983917.RGE_11890"/>
<dbReference type="AlphaFoldDB" id="I0HNE3"/>
<dbReference type="RefSeq" id="WP_014427401.1">
    <property type="nucleotide sequence ID" value="NC_017075.1"/>
</dbReference>
<protein>
    <recommendedName>
        <fullName evidence="3">DUF4279 domain-containing protein</fullName>
    </recommendedName>
</protein>